<dbReference type="PIRSF" id="PIRSF006060">
    <property type="entry name" value="AA_transporter"/>
    <property type="match status" value="1"/>
</dbReference>
<evidence type="ECO:0000256" key="5">
    <source>
        <dbReference type="ARBA" id="ARBA00023136"/>
    </source>
</evidence>
<keyword evidence="5 6" id="KW-0472">Membrane</keyword>
<evidence type="ECO:0000256" key="3">
    <source>
        <dbReference type="ARBA" id="ARBA00022692"/>
    </source>
</evidence>
<evidence type="ECO:0000256" key="2">
    <source>
        <dbReference type="ARBA" id="ARBA00022475"/>
    </source>
</evidence>
<dbReference type="Proteomes" id="UP000032360">
    <property type="component" value="Unassembled WGS sequence"/>
</dbReference>
<protein>
    <submittedName>
        <fullName evidence="7">Putrescine importer PuuP</fullName>
    </submittedName>
</protein>
<feature type="transmembrane region" description="Helical" evidence="6">
    <location>
        <begin position="36"/>
        <end position="59"/>
    </location>
</feature>
<dbReference type="RefSeq" id="WP_052606599.1">
    <property type="nucleotide sequence ID" value="NZ_JXYS01000092.1"/>
</dbReference>
<name>A0A0D8HEI3_9ACTN</name>
<dbReference type="GO" id="GO:0022857">
    <property type="term" value="F:transmembrane transporter activity"/>
    <property type="evidence" value="ECO:0007669"/>
    <property type="project" value="InterPro"/>
</dbReference>
<dbReference type="AlphaFoldDB" id="A0A0D8HEI3"/>
<dbReference type="Pfam" id="PF13520">
    <property type="entry name" value="AA_permease_2"/>
    <property type="match status" value="1"/>
</dbReference>
<evidence type="ECO:0000256" key="1">
    <source>
        <dbReference type="ARBA" id="ARBA00004651"/>
    </source>
</evidence>
<gene>
    <name evidence="7" type="primary">puuP</name>
    <name evidence="7" type="ORF">AXFE_29160</name>
</gene>
<organism evidence="7 8">
    <name type="scientific">Acidithrix ferrooxidans</name>
    <dbReference type="NCBI Taxonomy" id="1280514"/>
    <lineage>
        <taxon>Bacteria</taxon>
        <taxon>Bacillati</taxon>
        <taxon>Actinomycetota</taxon>
        <taxon>Acidimicrobiia</taxon>
        <taxon>Acidimicrobiales</taxon>
        <taxon>Acidimicrobiaceae</taxon>
        <taxon>Acidithrix</taxon>
    </lineage>
</organism>
<evidence type="ECO:0000256" key="6">
    <source>
        <dbReference type="SAM" id="Phobius"/>
    </source>
</evidence>
<feature type="transmembrane region" description="Helical" evidence="6">
    <location>
        <begin position="451"/>
        <end position="475"/>
    </location>
</feature>
<dbReference type="PANTHER" id="PTHR42770:SF7">
    <property type="entry name" value="MEMBRANE PROTEIN"/>
    <property type="match status" value="1"/>
</dbReference>
<dbReference type="EMBL" id="JXYS01000092">
    <property type="protein sequence ID" value="KJF16222.1"/>
    <property type="molecule type" value="Genomic_DNA"/>
</dbReference>
<dbReference type="InterPro" id="IPR050367">
    <property type="entry name" value="APC_superfamily"/>
</dbReference>
<feature type="transmembrane region" description="Helical" evidence="6">
    <location>
        <begin position="221"/>
        <end position="241"/>
    </location>
</feature>
<dbReference type="STRING" id="1280514.AXFE_29160"/>
<dbReference type="InterPro" id="IPR002293">
    <property type="entry name" value="AA/rel_permease1"/>
</dbReference>
<keyword evidence="8" id="KW-1185">Reference proteome</keyword>
<feature type="transmembrane region" description="Helical" evidence="6">
    <location>
        <begin position="358"/>
        <end position="380"/>
    </location>
</feature>
<feature type="transmembrane region" description="Helical" evidence="6">
    <location>
        <begin position="261"/>
        <end position="281"/>
    </location>
</feature>
<keyword evidence="3 6" id="KW-0812">Transmembrane</keyword>
<sequence>MSMTKDQPPGGAPAGSGSPSEIHLKSNVLTLFDSTAVAVASVAPAYSIASTIGLVVAAVGFTSPAVILVSFVPVLAIAFAYYYMNKQDPNCGASYSWVSRTVSPYLGWVNGWVQVCASVIFCTSASILIGQNTLSFLNTLGVVSSATAGSIYWTALVASLWFILITWICLVGIRATANFQWVLVAIEYVAVIIFSVLAVIKVLGSHPKGSTGFHIAWLNPFALHGVSGLASGAVLGVFFFWGWDTSANLNEESQEASENPGLAGINSMFLLLIVFLINNIAMQMLVPSSVIQKQGGNALYYFAQQVLPAPWNYIMLLAILTSTIATTQTTLLPASRITLAMARDKVFPKVFASINKNWLTPAYGTIILAALAFVGIWLTTFSSSVNNVFGNLISQIGILVAFYYGVTGIASAWAYRKVLTQKVSLLIFAGILPFLGGVFLLWIGYQVVVQAGFSASLPVLISIGLGIPLVIIARFTSKGEYFKQKAVAYDMSLFE</sequence>
<dbReference type="PANTHER" id="PTHR42770">
    <property type="entry name" value="AMINO ACID TRANSPORTER-RELATED"/>
    <property type="match status" value="1"/>
</dbReference>
<keyword evidence="4 6" id="KW-1133">Transmembrane helix</keyword>
<proteinExistence type="predicted"/>
<dbReference type="OrthoDB" id="138827at2"/>
<accession>A0A0D8HEI3</accession>
<dbReference type="GO" id="GO:0005886">
    <property type="term" value="C:plasma membrane"/>
    <property type="evidence" value="ECO:0007669"/>
    <property type="project" value="UniProtKB-SubCell"/>
</dbReference>
<comment type="subcellular location">
    <subcellularLocation>
        <location evidence="1">Cell membrane</location>
        <topology evidence="1">Multi-pass membrane protein</topology>
    </subcellularLocation>
</comment>
<keyword evidence="2" id="KW-1003">Cell membrane</keyword>
<reference evidence="7 8" key="1">
    <citation type="submission" date="2015-01" db="EMBL/GenBank/DDBJ databases">
        <title>Draft genome of the acidophilic iron oxidizer Acidithrix ferrooxidans strain Py-F3.</title>
        <authorList>
            <person name="Poehlein A."/>
            <person name="Eisen S."/>
            <person name="Schloemann M."/>
            <person name="Johnson B.D."/>
            <person name="Daniel R."/>
            <person name="Muehling M."/>
        </authorList>
    </citation>
    <scope>NUCLEOTIDE SEQUENCE [LARGE SCALE GENOMIC DNA]</scope>
    <source>
        <strain evidence="7 8">Py-F3</strain>
    </source>
</reference>
<feature type="transmembrane region" description="Helical" evidence="6">
    <location>
        <begin position="179"/>
        <end position="200"/>
    </location>
</feature>
<feature type="transmembrane region" description="Helical" evidence="6">
    <location>
        <begin position="66"/>
        <end position="85"/>
    </location>
</feature>
<feature type="transmembrane region" description="Helical" evidence="6">
    <location>
        <begin position="425"/>
        <end position="445"/>
    </location>
</feature>
<feature type="transmembrane region" description="Helical" evidence="6">
    <location>
        <begin position="392"/>
        <end position="413"/>
    </location>
</feature>
<evidence type="ECO:0000313" key="8">
    <source>
        <dbReference type="Proteomes" id="UP000032360"/>
    </source>
</evidence>
<feature type="transmembrane region" description="Helical" evidence="6">
    <location>
        <begin position="151"/>
        <end position="173"/>
    </location>
</feature>
<feature type="transmembrane region" description="Helical" evidence="6">
    <location>
        <begin position="105"/>
        <end position="130"/>
    </location>
</feature>
<evidence type="ECO:0000313" key="7">
    <source>
        <dbReference type="EMBL" id="KJF16222.1"/>
    </source>
</evidence>
<dbReference type="Gene3D" id="1.20.1740.10">
    <property type="entry name" value="Amino acid/polyamine transporter I"/>
    <property type="match status" value="1"/>
</dbReference>
<evidence type="ECO:0000256" key="4">
    <source>
        <dbReference type="ARBA" id="ARBA00022989"/>
    </source>
</evidence>
<comment type="caution">
    <text evidence="7">The sequence shown here is derived from an EMBL/GenBank/DDBJ whole genome shotgun (WGS) entry which is preliminary data.</text>
</comment>